<dbReference type="GO" id="GO:0005524">
    <property type="term" value="F:ATP binding"/>
    <property type="evidence" value="ECO:0007669"/>
    <property type="project" value="UniProtKB-KW"/>
</dbReference>
<evidence type="ECO:0000256" key="2">
    <source>
        <dbReference type="ARBA" id="ARBA00022527"/>
    </source>
</evidence>
<keyword evidence="9" id="KW-0732">Signal</keyword>
<evidence type="ECO:0000256" key="6">
    <source>
        <dbReference type="ARBA" id="ARBA00022840"/>
    </source>
</evidence>
<keyword evidence="2" id="KW-0723">Serine/threonine-protein kinase</keyword>
<evidence type="ECO:0000313" key="11">
    <source>
        <dbReference type="EnsemblPlants" id="QL02p080647:mrna"/>
    </source>
</evidence>
<protein>
    <recommendedName>
        <fullName evidence="1">non-specific serine/threonine protein kinase</fullName>
        <ecNumber evidence="1">2.7.11.1</ecNumber>
    </recommendedName>
</protein>
<keyword evidence="3" id="KW-0808">Transferase</keyword>
<dbReference type="Gramene" id="QL02p080647:mrna">
    <property type="protein sequence ID" value="QL02p080647:mrna"/>
    <property type="gene ID" value="QL02p080647"/>
</dbReference>
<evidence type="ECO:0000256" key="3">
    <source>
        <dbReference type="ARBA" id="ARBA00022679"/>
    </source>
</evidence>
<dbReference type="Pfam" id="PF00069">
    <property type="entry name" value="Pkinase"/>
    <property type="match status" value="1"/>
</dbReference>
<feature type="chain" id="PRO_5029558011" description="non-specific serine/threonine protein kinase" evidence="9">
    <location>
        <begin position="26"/>
        <end position="350"/>
    </location>
</feature>
<keyword evidence="12" id="KW-1185">Reference proteome</keyword>
<dbReference type="GO" id="GO:0004674">
    <property type="term" value="F:protein serine/threonine kinase activity"/>
    <property type="evidence" value="ECO:0007669"/>
    <property type="project" value="UniProtKB-KW"/>
</dbReference>
<evidence type="ECO:0000256" key="1">
    <source>
        <dbReference type="ARBA" id="ARBA00012513"/>
    </source>
</evidence>
<sequence length="350" mass="39040">MAPSVSISIRIVALWVLCIFMHATTMSFVAASKSSALELEAKAILESGWWSEYSNDTSSLCRWDGIICNDGGSVAKIDLAWKPKSEQSGETKNGDLFSIGNYDGKIAYENIIEAIKDFDIRYCIGTDSYGTIAKCNDFDAVELDWMKRMNVIKSIAHALSYMYHECVQVIVHRDISSNNILLNSELEAFVVDFGTARLLDPNSSNQTLLAGTYGYVAPELAYTMVVTEKCDVYSFGVVALEILMERHLGELLTSLSSSSPQNVMLNEILDQRLPPPNRLVAQDVFLVTTIAFACLHSKPKSRPTMKWSRMLISNRGGRNGSSICMVLDLKKYSYQLFLVLQSSKTRLKEE</sequence>
<proteinExistence type="predicted"/>
<evidence type="ECO:0000256" key="5">
    <source>
        <dbReference type="ARBA" id="ARBA00022777"/>
    </source>
</evidence>
<organism evidence="11 12">
    <name type="scientific">Quercus lobata</name>
    <name type="common">Valley oak</name>
    <dbReference type="NCBI Taxonomy" id="97700"/>
    <lineage>
        <taxon>Eukaryota</taxon>
        <taxon>Viridiplantae</taxon>
        <taxon>Streptophyta</taxon>
        <taxon>Embryophyta</taxon>
        <taxon>Tracheophyta</taxon>
        <taxon>Spermatophyta</taxon>
        <taxon>Magnoliopsida</taxon>
        <taxon>eudicotyledons</taxon>
        <taxon>Gunneridae</taxon>
        <taxon>Pentapetalae</taxon>
        <taxon>rosids</taxon>
        <taxon>fabids</taxon>
        <taxon>Fagales</taxon>
        <taxon>Fagaceae</taxon>
        <taxon>Quercus</taxon>
    </lineage>
</organism>
<reference evidence="12" key="1">
    <citation type="journal article" date="2016" name="G3 (Bethesda)">
        <title>First Draft Assembly and Annotation of the Genome of a California Endemic Oak Quercus lobata Nee (Fagaceae).</title>
        <authorList>
            <person name="Sork V.L."/>
            <person name="Fitz-Gibbon S.T."/>
            <person name="Puiu D."/>
            <person name="Crepeau M."/>
            <person name="Gugger P.F."/>
            <person name="Sherman R."/>
            <person name="Stevens K."/>
            <person name="Langley C.H."/>
            <person name="Pellegrini M."/>
            <person name="Salzberg S.L."/>
        </authorList>
    </citation>
    <scope>NUCLEOTIDE SEQUENCE [LARGE SCALE GENOMIC DNA]</scope>
    <source>
        <strain evidence="12">cv. SW786</strain>
    </source>
</reference>
<dbReference type="PROSITE" id="PS00109">
    <property type="entry name" value="PROTEIN_KINASE_TYR"/>
    <property type="match status" value="1"/>
</dbReference>
<feature type="domain" description="Protein kinase" evidence="10">
    <location>
        <begin position="1"/>
        <end position="312"/>
    </location>
</feature>
<evidence type="ECO:0000256" key="8">
    <source>
        <dbReference type="ARBA" id="ARBA00048679"/>
    </source>
</evidence>
<dbReference type="EnsemblPlants" id="QL02p080647:mrna">
    <property type="protein sequence ID" value="QL02p080647:mrna"/>
    <property type="gene ID" value="QL02p080647"/>
</dbReference>
<dbReference type="InterPro" id="IPR008266">
    <property type="entry name" value="Tyr_kinase_AS"/>
</dbReference>
<dbReference type="OMA" id="TIAKCND"/>
<evidence type="ECO:0000313" key="12">
    <source>
        <dbReference type="Proteomes" id="UP000594261"/>
    </source>
</evidence>
<evidence type="ECO:0000256" key="7">
    <source>
        <dbReference type="ARBA" id="ARBA00047899"/>
    </source>
</evidence>
<evidence type="ECO:0000256" key="9">
    <source>
        <dbReference type="SAM" id="SignalP"/>
    </source>
</evidence>
<dbReference type="InterPro" id="IPR051420">
    <property type="entry name" value="Ser_Thr_Kinases_DiverseReg"/>
</dbReference>
<evidence type="ECO:0000259" key="10">
    <source>
        <dbReference type="PROSITE" id="PS50011"/>
    </source>
</evidence>
<dbReference type="Proteomes" id="UP000594261">
    <property type="component" value="Chromosome 2"/>
</dbReference>
<dbReference type="AlphaFoldDB" id="A0A7N2QZX4"/>
<dbReference type="InParanoid" id="A0A7N2QZX4"/>
<reference evidence="11" key="2">
    <citation type="submission" date="2021-01" db="UniProtKB">
        <authorList>
            <consortium name="EnsemblPlants"/>
        </authorList>
    </citation>
    <scope>IDENTIFICATION</scope>
</reference>
<dbReference type="Gene3D" id="1.10.510.10">
    <property type="entry name" value="Transferase(Phosphotransferase) domain 1"/>
    <property type="match status" value="1"/>
</dbReference>
<dbReference type="EC" id="2.7.11.1" evidence="1"/>
<feature type="signal peptide" evidence="9">
    <location>
        <begin position="1"/>
        <end position="25"/>
    </location>
</feature>
<keyword evidence="5" id="KW-0418">Kinase</keyword>
<dbReference type="PROSITE" id="PS50011">
    <property type="entry name" value="PROTEIN_KINASE_DOM"/>
    <property type="match status" value="1"/>
</dbReference>
<evidence type="ECO:0000256" key="4">
    <source>
        <dbReference type="ARBA" id="ARBA00022741"/>
    </source>
</evidence>
<dbReference type="InterPro" id="IPR011009">
    <property type="entry name" value="Kinase-like_dom_sf"/>
</dbReference>
<dbReference type="InterPro" id="IPR000719">
    <property type="entry name" value="Prot_kinase_dom"/>
</dbReference>
<comment type="catalytic activity">
    <reaction evidence="8">
        <text>L-seryl-[protein] + ATP = O-phospho-L-seryl-[protein] + ADP + H(+)</text>
        <dbReference type="Rhea" id="RHEA:17989"/>
        <dbReference type="Rhea" id="RHEA-COMP:9863"/>
        <dbReference type="Rhea" id="RHEA-COMP:11604"/>
        <dbReference type="ChEBI" id="CHEBI:15378"/>
        <dbReference type="ChEBI" id="CHEBI:29999"/>
        <dbReference type="ChEBI" id="CHEBI:30616"/>
        <dbReference type="ChEBI" id="CHEBI:83421"/>
        <dbReference type="ChEBI" id="CHEBI:456216"/>
        <dbReference type="EC" id="2.7.11.1"/>
    </reaction>
</comment>
<keyword evidence="4" id="KW-0547">Nucleotide-binding</keyword>
<comment type="catalytic activity">
    <reaction evidence="7">
        <text>L-threonyl-[protein] + ATP = O-phospho-L-threonyl-[protein] + ADP + H(+)</text>
        <dbReference type="Rhea" id="RHEA:46608"/>
        <dbReference type="Rhea" id="RHEA-COMP:11060"/>
        <dbReference type="Rhea" id="RHEA-COMP:11605"/>
        <dbReference type="ChEBI" id="CHEBI:15378"/>
        <dbReference type="ChEBI" id="CHEBI:30013"/>
        <dbReference type="ChEBI" id="CHEBI:30616"/>
        <dbReference type="ChEBI" id="CHEBI:61977"/>
        <dbReference type="ChEBI" id="CHEBI:456216"/>
        <dbReference type="EC" id="2.7.11.1"/>
    </reaction>
</comment>
<accession>A0A7N2QZX4</accession>
<dbReference type="PANTHER" id="PTHR48005:SF16">
    <property type="entry name" value="MDIS1-INTERACTING RECEPTOR LIKE KINASE 2-LIKE ISOFORM X1"/>
    <property type="match status" value="1"/>
</dbReference>
<dbReference type="PANTHER" id="PTHR48005">
    <property type="entry name" value="LEUCINE RICH REPEAT KINASE 2"/>
    <property type="match status" value="1"/>
</dbReference>
<name>A0A7N2QZX4_QUELO</name>
<dbReference type="SUPFAM" id="SSF56112">
    <property type="entry name" value="Protein kinase-like (PK-like)"/>
    <property type="match status" value="1"/>
</dbReference>
<keyword evidence="6" id="KW-0067">ATP-binding</keyword>